<dbReference type="RefSeq" id="XP_033602104.1">
    <property type="nucleotide sequence ID" value="XM_033740639.1"/>
</dbReference>
<dbReference type="InterPro" id="IPR005824">
    <property type="entry name" value="KOW"/>
</dbReference>
<name>A0A6A6WAF2_9PEZI</name>
<evidence type="ECO:0000256" key="2">
    <source>
        <dbReference type="ARBA" id="ARBA00022980"/>
    </source>
</evidence>
<accession>A0A6A6WAF2</accession>
<gene>
    <name evidence="5" type="ORF">EJ05DRAFT_305649</name>
</gene>
<dbReference type="Gene3D" id="2.30.30.30">
    <property type="match status" value="1"/>
</dbReference>
<keyword evidence="2" id="KW-0689">Ribosomal protein</keyword>
<organism evidence="5 6">
    <name type="scientific">Pseudovirgaria hyperparasitica</name>
    <dbReference type="NCBI Taxonomy" id="470096"/>
    <lineage>
        <taxon>Eukaryota</taxon>
        <taxon>Fungi</taxon>
        <taxon>Dikarya</taxon>
        <taxon>Ascomycota</taxon>
        <taxon>Pezizomycotina</taxon>
        <taxon>Dothideomycetes</taxon>
        <taxon>Dothideomycetes incertae sedis</taxon>
        <taxon>Acrospermales</taxon>
        <taxon>Acrospermaceae</taxon>
        <taxon>Pseudovirgaria</taxon>
    </lineage>
</organism>
<dbReference type="InterPro" id="IPR005825">
    <property type="entry name" value="Ribosomal_uL24_CS"/>
</dbReference>
<dbReference type="Proteomes" id="UP000799437">
    <property type="component" value="Unassembled WGS sequence"/>
</dbReference>
<dbReference type="Pfam" id="PF22682">
    <property type="entry name" value="Ribosomal_uL24m-like"/>
    <property type="match status" value="1"/>
</dbReference>
<proteinExistence type="inferred from homology"/>
<evidence type="ECO:0000256" key="1">
    <source>
        <dbReference type="ARBA" id="ARBA00010618"/>
    </source>
</evidence>
<dbReference type="GO" id="GO:0003723">
    <property type="term" value="F:RNA binding"/>
    <property type="evidence" value="ECO:0007669"/>
    <property type="project" value="InterPro"/>
</dbReference>
<dbReference type="PROSITE" id="PS01108">
    <property type="entry name" value="RIBOSOMAL_L24"/>
    <property type="match status" value="1"/>
</dbReference>
<dbReference type="GO" id="GO:0005840">
    <property type="term" value="C:ribosome"/>
    <property type="evidence" value="ECO:0007669"/>
    <property type="project" value="UniProtKB-KW"/>
</dbReference>
<dbReference type="CDD" id="cd06089">
    <property type="entry name" value="KOW_RPL26"/>
    <property type="match status" value="1"/>
</dbReference>
<dbReference type="SMART" id="SM00739">
    <property type="entry name" value="KOW"/>
    <property type="match status" value="1"/>
</dbReference>
<evidence type="ECO:0000259" key="4">
    <source>
        <dbReference type="SMART" id="SM00739"/>
    </source>
</evidence>
<dbReference type="GO" id="GO:0003735">
    <property type="term" value="F:structural constituent of ribosome"/>
    <property type="evidence" value="ECO:0007669"/>
    <property type="project" value="InterPro"/>
</dbReference>
<dbReference type="GO" id="GO:1990904">
    <property type="term" value="C:ribonucleoprotein complex"/>
    <property type="evidence" value="ECO:0007669"/>
    <property type="project" value="UniProtKB-KW"/>
</dbReference>
<dbReference type="InterPro" id="IPR041988">
    <property type="entry name" value="Ribosomal_uL24_KOW"/>
</dbReference>
<evidence type="ECO:0000313" key="6">
    <source>
        <dbReference type="Proteomes" id="UP000799437"/>
    </source>
</evidence>
<dbReference type="InterPro" id="IPR014722">
    <property type="entry name" value="Rib_uL2_dom2"/>
</dbReference>
<dbReference type="GeneID" id="54481693"/>
<dbReference type="GO" id="GO:0006412">
    <property type="term" value="P:translation"/>
    <property type="evidence" value="ECO:0007669"/>
    <property type="project" value="InterPro"/>
</dbReference>
<evidence type="ECO:0000256" key="3">
    <source>
        <dbReference type="ARBA" id="ARBA00023274"/>
    </source>
</evidence>
<dbReference type="InterPro" id="IPR008991">
    <property type="entry name" value="Translation_prot_SH3-like_sf"/>
</dbReference>
<dbReference type="EMBL" id="ML996569">
    <property type="protein sequence ID" value="KAF2759653.1"/>
    <property type="molecule type" value="Genomic_DNA"/>
</dbReference>
<dbReference type="OrthoDB" id="359154at2759"/>
<dbReference type="SUPFAM" id="SSF50104">
    <property type="entry name" value="Translation proteins SH3-like domain"/>
    <property type="match status" value="1"/>
</dbReference>
<feature type="domain" description="KOW" evidence="4">
    <location>
        <begin position="108"/>
        <end position="135"/>
    </location>
</feature>
<reference evidence="5" key="1">
    <citation type="journal article" date="2020" name="Stud. Mycol.">
        <title>101 Dothideomycetes genomes: a test case for predicting lifestyles and emergence of pathogens.</title>
        <authorList>
            <person name="Haridas S."/>
            <person name="Albert R."/>
            <person name="Binder M."/>
            <person name="Bloem J."/>
            <person name="Labutti K."/>
            <person name="Salamov A."/>
            <person name="Andreopoulos B."/>
            <person name="Baker S."/>
            <person name="Barry K."/>
            <person name="Bills G."/>
            <person name="Bluhm B."/>
            <person name="Cannon C."/>
            <person name="Castanera R."/>
            <person name="Culley D."/>
            <person name="Daum C."/>
            <person name="Ezra D."/>
            <person name="Gonzalez J."/>
            <person name="Henrissat B."/>
            <person name="Kuo A."/>
            <person name="Liang C."/>
            <person name="Lipzen A."/>
            <person name="Lutzoni F."/>
            <person name="Magnuson J."/>
            <person name="Mondo S."/>
            <person name="Nolan M."/>
            <person name="Ohm R."/>
            <person name="Pangilinan J."/>
            <person name="Park H.-J."/>
            <person name="Ramirez L."/>
            <person name="Alfaro M."/>
            <person name="Sun H."/>
            <person name="Tritt A."/>
            <person name="Yoshinaga Y."/>
            <person name="Zwiers L.-H."/>
            <person name="Turgeon B."/>
            <person name="Goodwin S."/>
            <person name="Spatafora J."/>
            <person name="Crous P."/>
            <person name="Grigoriev I."/>
        </authorList>
    </citation>
    <scope>NUCLEOTIDE SEQUENCE</scope>
    <source>
        <strain evidence="5">CBS 121739</strain>
    </source>
</reference>
<keyword evidence="3" id="KW-0687">Ribonucleoprotein</keyword>
<keyword evidence="6" id="KW-1185">Reference proteome</keyword>
<evidence type="ECO:0000313" key="5">
    <source>
        <dbReference type="EMBL" id="KAF2759653.1"/>
    </source>
</evidence>
<sequence>MTLQSVQKFIQRAASNRKRSVRARLKKKARFEKQLYKAALDSNNMVTVMRNDYFKLDVKPRWMKDWNAGPLAPRHDLGMAPGEFGTLDGYDFINYTVPPQNSSKWIYPFREGDTVAVANGRYKGRIGKIEHVELRTADARLSGINKSDLRKSEEERFATGSKDPYGTQEIPLRMDDLRLVAFVSKTGQNGIKAEQPVIVDAVTLLHADDLPRFRPELKGSKEYREPVPPKLFKHKRHADDETVVRFIAGTNIEVPWPHNEPDLVDEHDCDTKRIEVEDATYMPQLHQAPLPDGLIDELRNKYSNYRVRHDPEYLAKRAYEFQKAEDLKNPDLNHIRTPLQEMRWQQNKKAAERTSEEEAAHERLMRGEISLVQYLAIKHKVPEERLAGILPATAGEQRPSV</sequence>
<dbReference type="AlphaFoldDB" id="A0A6A6WAF2"/>
<comment type="similarity">
    <text evidence="1">Belongs to the universal ribosomal protein uL24 family.</text>
</comment>
<protein>
    <recommendedName>
        <fullName evidence="4">KOW domain-containing protein</fullName>
    </recommendedName>
</protein>